<dbReference type="GO" id="GO:0016758">
    <property type="term" value="F:hexosyltransferase activity"/>
    <property type="evidence" value="ECO:0007669"/>
    <property type="project" value="UniProtKB-ARBA"/>
</dbReference>
<feature type="domain" description="Glycosyltransferase 2-like" evidence="1">
    <location>
        <begin position="11"/>
        <end position="149"/>
    </location>
</feature>
<dbReference type="Pfam" id="PF00535">
    <property type="entry name" value="Glycos_transf_2"/>
    <property type="match status" value="1"/>
</dbReference>
<dbReference type="AlphaFoldDB" id="A0A538TZ03"/>
<evidence type="ECO:0000313" key="2">
    <source>
        <dbReference type="EMBL" id="TMQ68887.1"/>
    </source>
</evidence>
<feature type="non-terminal residue" evidence="2">
    <location>
        <position position="226"/>
    </location>
</feature>
<accession>A0A538TZ03</accession>
<dbReference type="InterPro" id="IPR001173">
    <property type="entry name" value="Glyco_trans_2-like"/>
</dbReference>
<dbReference type="SUPFAM" id="SSF53448">
    <property type="entry name" value="Nucleotide-diphospho-sugar transferases"/>
    <property type="match status" value="1"/>
</dbReference>
<dbReference type="EMBL" id="VBPA01000370">
    <property type="protein sequence ID" value="TMQ68887.1"/>
    <property type="molecule type" value="Genomic_DNA"/>
</dbReference>
<reference evidence="2 3" key="1">
    <citation type="journal article" date="2019" name="Nat. Microbiol.">
        <title>Mediterranean grassland soil C-N compound turnover is dependent on rainfall and depth, and is mediated by genomically divergent microorganisms.</title>
        <authorList>
            <person name="Diamond S."/>
            <person name="Andeer P.F."/>
            <person name="Li Z."/>
            <person name="Crits-Christoph A."/>
            <person name="Burstein D."/>
            <person name="Anantharaman K."/>
            <person name="Lane K.R."/>
            <person name="Thomas B.C."/>
            <person name="Pan C."/>
            <person name="Northen T.R."/>
            <person name="Banfield J.F."/>
        </authorList>
    </citation>
    <scope>NUCLEOTIDE SEQUENCE [LARGE SCALE GENOMIC DNA]</scope>
    <source>
        <strain evidence="2">WS_10</strain>
    </source>
</reference>
<protein>
    <submittedName>
        <fullName evidence="2">Glycosyltransferase</fullName>
    </submittedName>
</protein>
<gene>
    <name evidence="2" type="ORF">E6K80_13495</name>
</gene>
<keyword evidence="2" id="KW-0808">Transferase</keyword>
<sequence>MARDASEPAISVVMAVLDGARFIGEQLASIAAQTVLPGELVVGDEGSVDSTVEIVERFAAGAPFPVVLIRNPVRLGVTENFLALSMRARGPIIALSDCDDVWDPHKLERIAPWFADPAVGLVKHRALVVDESLRPLGRRYPAIGRTLVRPAHRVDPWLPGSGMGVFRRSLLEVAAAQSGARPREAGGHSMDHDDWIYFLAGSLGKTVFLAEDLALYRQHGGSYMGA</sequence>
<dbReference type="PANTHER" id="PTHR22916">
    <property type="entry name" value="GLYCOSYLTRANSFERASE"/>
    <property type="match status" value="1"/>
</dbReference>
<organism evidence="2 3">
    <name type="scientific">Eiseniibacteriota bacterium</name>
    <dbReference type="NCBI Taxonomy" id="2212470"/>
    <lineage>
        <taxon>Bacteria</taxon>
        <taxon>Candidatus Eiseniibacteriota</taxon>
    </lineage>
</organism>
<comment type="caution">
    <text evidence="2">The sequence shown here is derived from an EMBL/GenBank/DDBJ whole genome shotgun (WGS) entry which is preliminary data.</text>
</comment>
<evidence type="ECO:0000259" key="1">
    <source>
        <dbReference type="Pfam" id="PF00535"/>
    </source>
</evidence>
<evidence type="ECO:0000313" key="3">
    <source>
        <dbReference type="Proteomes" id="UP000319836"/>
    </source>
</evidence>
<dbReference type="Proteomes" id="UP000319836">
    <property type="component" value="Unassembled WGS sequence"/>
</dbReference>
<dbReference type="Gene3D" id="3.90.550.10">
    <property type="entry name" value="Spore Coat Polysaccharide Biosynthesis Protein SpsA, Chain A"/>
    <property type="match status" value="1"/>
</dbReference>
<dbReference type="InterPro" id="IPR029044">
    <property type="entry name" value="Nucleotide-diphossugar_trans"/>
</dbReference>
<dbReference type="PANTHER" id="PTHR22916:SF3">
    <property type="entry name" value="UDP-GLCNAC:BETAGAL BETA-1,3-N-ACETYLGLUCOSAMINYLTRANSFERASE-LIKE PROTEIN 1"/>
    <property type="match status" value="1"/>
</dbReference>
<proteinExistence type="predicted"/>
<name>A0A538TZ03_UNCEI</name>